<gene>
    <name evidence="1" type="ordered locus">Sterm_2836</name>
</gene>
<dbReference type="eggNOG" id="COG4834">
    <property type="taxonomic scope" value="Bacteria"/>
</dbReference>
<proteinExistence type="predicted"/>
<keyword evidence="2" id="KW-1185">Reference proteome</keyword>
<organism evidence="1 2">
    <name type="scientific">Sebaldella termitidis (strain ATCC 33386 / NCTC 11300)</name>
    <dbReference type="NCBI Taxonomy" id="526218"/>
    <lineage>
        <taxon>Bacteria</taxon>
        <taxon>Fusobacteriati</taxon>
        <taxon>Fusobacteriota</taxon>
        <taxon>Fusobacteriia</taxon>
        <taxon>Fusobacteriales</taxon>
        <taxon>Leptotrichiaceae</taxon>
        <taxon>Sebaldella</taxon>
    </lineage>
</organism>
<evidence type="ECO:0008006" key="3">
    <source>
        <dbReference type="Google" id="ProtNLM"/>
    </source>
</evidence>
<evidence type="ECO:0000313" key="2">
    <source>
        <dbReference type="Proteomes" id="UP000000845"/>
    </source>
</evidence>
<reference evidence="1 2" key="2">
    <citation type="journal article" date="2010" name="Stand. Genomic Sci.">
        <title>Complete genome sequence of Sebaldella termitidis type strain (NCTC 11300).</title>
        <authorList>
            <person name="Harmon-Smith M."/>
            <person name="Celia L."/>
            <person name="Chertkov O."/>
            <person name="Lapidus A."/>
            <person name="Copeland A."/>
            <person name="Glavina Del Rio T."/>
            <person name="Nolan M."/>
            <person name="Lucas S."/>
            <person name="Tice H."/>
            <person name="Cheng J.F."/>
            <person name="Han C."/>
            <person name="Detter J.C."/>
            <person name="Bruce D."/>
            <person name="Goodwin L."/>
            <person name="Pitluck S."/>
            <person name="Pati A."/>
            <person name="Liolios K."/>
            <person name="Ivanova N."/>
            <person name="Mavromatis K."/>
            <person name="Mikhailova N."/>
            <person name="Chen A."/>
            <person name="Palaniappan K."/>
            <person name="Land M."/>
            <person name="Hauser L."/>
            <person name="Chang Y.J."/>
            <person name="Jeffries C.D."/>
            <person name="Brettin T."/>
            <person name="Goker M."/>
            <person name="Beck B."/>
            <person name="Bristow J."/>
            <person name="Eisen J.A."/>
            <person name="Markowitz V."/>
            <person name="Hugenholtz P."/>
            <person name="Kyrpides N.C."/>
            <person name="Klenk H.P."/>
            <person name="Chen F."/>
        </authorList>
    </citation>
    <scope>NUCLEOTIDE SEQUENCE [LARGE SCALE GENOMIC DNA]</scope>
    <source>
        <strain evidence="2">ATCC 33386 / NCTC 11300</strain>
    </source>
</reference>
<reference evidence="2" key="1">
    <citation type="submission" date="2009-09" db="EMBL/GenBank/DDBJ databases">
        <title>The complete chromosome of Sebaldella termitidis ATCC 33386.</title>
        <authorList>
            <consortium name="US DOE Joint Genome Institute (JGI-PGF)"/>
            <person name="Lucas S."/>
            <person name="Copeland A."/>
            <person name="Lapidus A."/>
            <person name="Glavina del Rio T."/>
            <person name="Dalin E."/>
            <person name="Tice H."/>
            <person name="Bruce D."/>
            <person name="Goodwin L."/>
            <person name="Pitluck S."/>
            <person name="Kyrpides N."/>
            <person name="Mavromatis K."/>
            <person name="Ivanova N."/>
            <person name="Mikhailova N."/>
            <person name="Sims D."/>
            <person name="Meincke L."/>
            <person name="Brettin T."/>
            <person name="Detter J.C."/>
            <person name="Han C."/>
            <person name="Larimer F."/>
            <person name="Land M."/>
            <person name="Hauser L."/>
            <person name="Markowitz V."/>
            <person name="Cheng J.F."/>
            <person name="Hugenholtz P."/>
            <person name="Woyke T."/>
            <person name="Wu D."/>
            <person name="Eisen J.A."/>
        </authorList>
    </citation>
    <scope>NUCLEOTIDE SEQUENCE [LARGE SCALE GENOMIC DNA]</scope>
    <source>
        <strain evidence="2">ATCC 33386 / NCTC 11300</strain>
    </source>
</reference>
<name>D1AN76_SEBTE</name>
<dbReference type="STRING" id="526218.Sterm_2836"/>
<dbReference type="HOGENOM" id="CLU_920987_0_0_0"/>
<dbReference type="KEGG" id="str:Sterm_2836"/>
<dbReference type="RefSeq" id="WP_012862274.1">
    <property type="nucleotide sequence ID" value="NC_013517.1"/>
</dbReference>
<dbReference type="AlphaFoldDB" id="D1AN76"/>
<dbReference type="Proteomes" id="UP000000845">
    <property type="component" value="Chromosome"/>
</dbReference>
<dbReference type="EMBL" id="CP001739">
    <property type="protein sequence ID" value="ACZ09680.1"/>
    <property type="molecule type" value="Genomic_DNA"/>
</dbReference>
<sequence>MLNRYNFDPNKVDEKFKVTLDKVLDEKVDEFEARKLIPFSSASDGMDIATDVIIYREWAGKFKAIVSDELINDIPFVNTGEEKKYARTFVITSGYKFTVQDIQLIASGKKDPEREIRTAVNSVADRENDLLLYGDDVLGGRIGLFTVEGKRLYASTLNLATATGIEIVNELVRVSKEFTTGIKGKYEPLIFAVHQDIYYKFLEVYNSDANSDLDSLTVIERKNLFGSIQMVKNLISPTTGEAGAIVLDAKQENYEFKEIIAPRTFEYEIKREIEGGVELKDSEVMAYRPESIMEVTFAGYPA</sequence>
<evidence type="ECO:0000313" key="1">
    <source>
        <dbReference type="EMBL" id="ACZ09680.1"/>
    </source>
</evidence>
<accession>D1AN76</accession>
<protein>
    <recommendedName>
        <fullName evidence="3">Major capsid protein</fullName>
    </recommendedName>
</protein>